<dbReference type="Proteomes" id="UP000594380">
    <property type="component" value="Unassembled WGS sequence"/>
</dbReference>
<dbReference type="RefSeq" id="WP_176106691.1">
    <property type="nucleotide sequence ID" value="NZ_JAALDK010000001.1"/>
</dbReference>
<dbReference type="AlphaFoldDB" id="A0A7Y6JYB9"/>
<sequence>MLHIEQIPRDWHNWIRTLQRFGEFRFVADIQTVFAIAGKYTDKTASFQNPVYISAL</sequence>
<proteinExistence type="predicted"/>
<comment type="caution">
    <text evidence="1">The sequence shown here is derived from an EMBL/GenBank/DDBJ whole genome shotgun (WGS) entry which is preliminary data.</text>
</comment>
<gene>
    <name evidence="1" type="ORF">G5S42_10575</name>
</gene>
<accession>A0A7Y6JYB9</accession>
<dbReference type="EMBL" id="JAALDK010000001">
    <property type="protein sequence ID" value="NUY00135.1"/>
    <property type="molecule type" value="Genomic_DNA"/>
</dbReference>
<evidence type="ECO:0000313" key="1">
    <source>
        <dbReference type="EMBL" id="NUY00135.1"/>
    </source>
</evidence>
<reference evidence="1 2" key="1">
    <citation type="submission" date="2020-02" db="EMBL/GenBank/DDBJ databases">
        <title>Paraburkholderia simonii sp. nov. and Paraburkholderia youngii sp. nov. Brazilian and Mexican Mimosa-associated rhizobia.</title>
        <authorList>
            <person name="Mavima L."/>
            <person name="Beukes C.W."/>
            <person name="Chan W.Y."/>
            <person name="Palmer M."/>
            <person name="De Meyer S.E."/>
            <person name="James E.K."/>
            <person name="Venter S.N."/>
            <person name="Steenkamp E.T."/>
        </authorList>
    </citation>
    <scope>NUCLEOTIDE SEQUENCE [LARGE SCALE GENOMIC DNA]</scope>
    <source>
        <strain evidence="1 2">JPY169</strain>
    </source>
</reference>
<protein>
    <submittedName>
        <fullName evidence="1">Uncharacterized protein</fullName>
    </submittedName>
</protein>
<name>A0A7Y6JYB9_9BURK</name>
<organism evidence="1 2">
    <name type="scientific">Paraburkholderia youngii</name>
    <dbReference type="NCBI Taxonomy" id="2782701"/>
    <lineage>
        <taxon>Bacteria</taxon>
        <taxon>Pseudomonadati</taxon>
        <taxon>Pseudomonadota</taxon>
        <taxon>Betaproteobacteria</taxon>
        <taxon>Burkholderiales</taxon>
        <taxon>Burkholderiaceae</taxon>
        <taxon>Paraburkholderia</taxon>
    </lineage>
</organism>
<evidence type="ECO:0000313" key="2">
    <source>
        <dbReference type="Proteomes" id="UP000594380"/>
    </source>
</evidence>
<dbReference type="GeneID" id="301100779"/>